<sequence length="112" mass="12534">MLFDDIPRVVPENTGRANARNLNEKPPRLIEGGGAHVQRDFYSCSVTADARRTDGRPPLVARRSGSRGTAVLSDRIFSGWRVFFVCSSVIWKLLRVISSMRSFALLSLKSLR</sequence>
<organism evidence="1 2">
    <name type="scientific">Eumeta variegata</name>
    <name type="common">Bagworm moth</name>
    <name type="synonym">Eumeta japonica</name>
    <dbReference type="NCBI Taxonomy" id="151549"/>
    <lineage>
        <taxon>Eukaryota</taxon>
        <taxon>Metazoa</taxon>
        <taxon>Ecdysozoa</taxon>
        <taxon>Arthropoda</taxon>
        <taxon>Hexapoda</taxon>
        <taxon>Insecta</taxon>
        <taxon>Pterygota</taxon>
        <taxon>Neoptera</taxon>
        <taxon>Endopterygota</taxon>
        <taxon>Lepidoptera</taxon>
        <taxon>Glossata</taxon>
        <taxon>Ditrysia</taxon>
        <taxon>Tineoidea</taxon>
        <taxon>Psychidae</taxon>
        <taxon>Oiketicinae</taxon>
        <taxon>Eumeta</taxon>
    </lineage>
</organism>
<dbReference type="Proteomes" id="UP000299102">
    <property type="component" value="Unassembled WGS sequence"/>
</dbReference>
<evidence type="ECO:0000313" key="1">
    <source>
        <dbReference type="EMBL" id="GBP19962.1"/>
    </source>
</evidence>
<dbReference type="AlphaFoldDB" id="A0A4C1U0V1"/>
<proteinExistence type="predicted"/>
<evidence type="ECO:0000313" key="2">
    <source>
        <dbReference type="Proteomes" id="UP000299102"/>
    </source>
</evidence>
<reference evidence="1 2" key="1">
    <citation type="journal article" date="2019" name="Commun. Biol.">
        <title>The bagworm genome reveals a unique fibroin gene that provides high tensile strength.</title>
        <authorList>
            <person name="Kono N."/>
            <person name="Nakamura H."/>
            <person name="Ohtoshi R."/>
            <person name="Tomita M."/>
            <person name="Numata K."/>
            <person name="Arakawa K."/>
        </authorList>
    </citation>
    <scope>NUCLEOTIDE SEQUENCE [LARGE SCALE GENOMIC DNA]</scope>
</reference>
<comment type="caution">
    <text evidence="1">The sequence shown here is derived from an EMBL/GenBank/DDBJ whole genome shotgun (WGS) entry which is preliminary data.</text>
</comment>
<gene>
    <name evidence="1" type="ORF">EVAR_11352_1</name>
</gene>
<keyword evidence="2" id="KW-1185">Reference proteome</keyword>
<accession>A0A4C1U0V1</accession>
<protein>
    <submittedName>
        <fullName evidence="1">Uncharacterized protein</fullName>
    </submittedName>
</protein>
<name>A0A4C1U0V1_EUMVA</name>
<dbReference type="EMBL" id="BGZK01000113">
    <property type="protein sequence ID" value="GBP19962.1"/>
    <property type="molecule type" value="Genomic_DNA"/>
</dbReference>